<dbReference type="AlphaFoldDB" id="A0A1I6W424"/>
<dbReference type="RefSeq" id="WP_074947642.1">
    <property type="nucleotide sequence ID" value="NZ_FOZU01000041.1"/>
</dbReference>
<gene>
    <name evidence="2" type="ORF">SAMN05444586_10418</name>
</gene>
<evidence type="ECO:0000313" key="3">
    <source>
        <dbReference type="Proteomes" id="UP000182827"/>
    </source>
</evidence>
<dbReference type="EMBL" id="FOZU01000041">
    <property type="protein sequence ID" value="SFT20730.1"/>
    <property type="molecule type" value="Genomic_DNA"/>
</dbReference>
<protein>
    <submittedName>
        <fullName evidence="2">Helix-turn-helix</fullName>
    </submittedName>
</protein>
<dbReference type="GO" id="GO:0003677">
    <property type="term" value="F:DNA binding"/>
    <property type="evidence" value="ECO:0007669"/>
    <property type="project" value="InterPro"/>
</dbReference>
<name>A0A1I6W424_9GAMM</name>
<dbReference type="Gene3D" id="1.10.260.40">
    <property type="entry name" value="lambda repressor-like DNA-binding domains"/>
    <property type="match status" value="1"/>
</dbReference>
<evidence type="ECO:0000259" key="1">
    <source>
        <dbReference type="PROSITE" id="PS50943"/>
    </source>
</evidence>
<dbReference type="CDD" id="cd00093">
    <property type="entry name" value="HTH_XRE"/>
    <property type="match status" value="1"/>
</dbReference>
<evidence type="ECO:0000313" key="2">
    <source>
        <dbReference type="EMBL" id="SFT20730.1"/>
    </source>
</evidence>
<feature type="domain" description="HTH cro/C1-type" evidence="1">
    <location>
        <begin position="37"/>
        <end position="90"/>
    </location>
</feature>
<dbReference type="SMART" id="SM00530">
    <property type="entry name" value="HTH_XRE"/>
    <property type="match status" value="1"/>
</dbReference>
<dbReference type="PROSITE" id="PS50943">
    <property type="entry name" value="HTH_CROC1"/>
    <property type="match status" value="1"/>
</dbReference>
<dbReference type="SUPFAM" id="SSF47413">
    <property type="entry name" value="lambda repressor-like DNA-binding domains"/>
    <property type="match status" value="1"/>
</dbReference>
<organism evidence="2 3">
    <name type="scientific">Acinetobacter bohemicus</name>
    <dbReference type="NCBI Taxonomy" id="1435036"/>
    <lineage>
        <taxon>Bacteria</taxon>
        <taxon>Pseudomonadati</taxon>
        <taxon>Pseudomonadota</taxon>
        <taxon>Gammaproteobacteria</taxon>
        <taxon>Moraxellales</taxon>
        <taxon>Moraxellaceae</taxon>
        <taxon>Acinetobacter</taxon>
    </lineage>
</organism>
<reference evidence="3" key="1">
    <citation type="submission" date="2016-10" db="EMBL/GenBank/DDBJ databases">
        <authorList>
            <person name="Varghese N."/>
            <person name="Submissions S."/>
        </authorList>
    </citation>
    <scope>NUCLEOTIDE SEQUENCE [LARGE SCALE GENOMIC DNA]</scope>
    <source>
        <strain evidence="3">ANC 5076</strain>
    </source>
</reference>
<keyword evidence="3" id="KW-1185">Reference proteome</keyword>
<accession>A0A1I6W424</accession>
<proteinExistence type="predicted"/>
<dbReference type="Pfam" id="PF01381">
    <property type="entry name" value="HTH_3"/>
    <property type="match status" value="1"/>
</dbReference>
<dbReference type="Proteomes" id="UP000182827">
    <property type="component" value="Unassembled WGS sequence"/>
</dbReference>
<dbReference type="InterPro" id="IPR010982">
    <property type="entry name" value="Lambda_DNA-bd_dom_sf"/>
</dbReference>
<sequence>MDKRFIPLSQIEQIRKRQYVLEMIQLNPDWPIHVIAKFIRTELHLTLHEMSKITKISLQTLQKIERSDANPTLETMLKLLTPFGLKLTVVKK</sequence>
<dbReference type="InterPro" id="IPR001387">
    <property type="entry name" value="Cro/C1-type_HTH"/>
</dbReference>